<sequence length="207" mass="22839">MDNIIYLIDDDASVRESLVFLLSGMNWQIKAFDSIAAFTTAHGSDTALTGCLLLDMRMPGKGGLAWLEEGRWPWPLLPVILMTGHGTIDACRRAFHNGVFEFFTKPLDADKLIESVTAALAESQQRVGVWQEVTRVRALFAQLSAREFEVLHALMDGGSNKEVAARLDLSPRTVEAHRAAVFLKLGVASLVQAIREYDKLQSVELPG</sequence>
<dbReference type="EMBL" id="JAMGZJ010000078">
    <property type="protein sequence ID" value="MCU6671304.1"/>
    <property type="molecule type" value="Genomic_DNA"/>
</dbReference>
<evidence type="ECO:0000256" key="1">
    <source>
        <dbReference type="ARBA" id="ARBA00023015"/>
    </source>
</evidence>
<dbReference type="AlphaFoldDB" id="A0A9J6QH46"/>
<dbReference type="Pfam" id="PF00072">
    <property type="entry name" value="Response_reg"/>
    <property type="match status" value="1"/>
</dbReference>
<dbReference type="PANTHER" id="PTHR44688">
    <property type="entry name" value="DNA-BINDING TRANSCRIPTIONAL ACTIVATOR DEVR_DOSR"/>
    <property type="match status" value="1"/>
</dbReference>
<dbReference type="InterPro" id="IPR036388">
    <property type="entry name" value="WH-like_DNA-bd_sf"/>
</dbReference>
<dbReference type="SMART" id="SM00448">
    <property type="entry name" value="REC"/>
    <property type="match status" value="1"/>
</dbReference>
<evidence type="ECO:0000259" key="5">
    <source>
        <dbReference type="PROSITE" id="PS50043"/>
    </source>
</evidence>
<dbReference type="Gene3D" id="3.40.50.2300">
    <property type="match status" value="1"/>
</dbReference>
<keyword evidence="8" id="KW-1185">Reference proteome</keyword>
<dbReference type="CDD" id="cd06170">
    <property type="entry name" value="LuxR_C_like"/>
    <property type="match status" value="1"/>
</dbReference>
<accession>A0A9J6QH46</accession>
<dbReference type="Proteomes" id="UP001061282">
    <property type="component" value="Unassembled WGS sequence"/>
</dbReference>
<evidence type="ECO:0000256" key="3">
    <source>
        <dbReference type="ARBA" id="ARBA00023163"/>
    </source>
</evidence>
<dbReference type="Pfam" id="PF00196">
    <property type="entry name" value="GerE"/>
    <property type="match status" value="1"/>
</dbReference>
<proteinExistence type="predicted"/>
<dbReference type="GO" id="GO:0000160">
    <property type="term" value="P:phosphorelay signal transduction system"/>
    <property type="evidence" value="ECO:0007669"/>
    <property type="project" value="InterPro"/>
</dbReference>
<feature type="domain" description="HTH luxR-type" evidence="5">
    <location>
        <begin position="136"/>
        <end position="201"/>
    </location>
</feature>
<dbReference type="PROSITE" id="PS50110">
    <property type="entry name" value="RESPONSE_REGULATORY"/>
    <property type="match status" value="1"/>
</dbReference>
<dbReference type="SMART" id="SM00421">
    <property type="entry name" value="HTH_LUXR"/>
    <property type="match status" value="1"/>
</dbReference>
<reference evidence="7" key="1">
    <citation type="submission" date="2022-05" db="EMBL/GenBank/DDBJ databases">
        <title>Description of a novel species of Leclercia; Leclercia tamurae and the Proposal for a Novel Genus Silvania gen. nov. Containing Two Novel Species Silvania hatchlandensis sp. nov. and Silvania confinis sp. nov. Isolated from the Rhizosphere of Oak.</title>
        <authorList>
            <person name="Maddock D.W."/>
            <person name="Brady C.L."/>
            <person name="Denman S."/>
            <person name="Arnold D."/>
        </authorList>
    </citation>
    <scope>NUCLEOTIDE SEQUENCE</scope>
    <source>
        <strain evidence="7">H4N4</strain>
    </source>
</reference>
<dbReference type="InterPro" id="IPR016032">
    <property type="entry name" value="Sig_transdc_resp-reg_C-effctor"/>
</dbReference>
<feature type="domain" description="Response regulatory" evidence="6">
    <location>
        <begin position="4"/>
        <end position="120"/>
    </location>
</feature>
<evidence type="ECO:0000256" key="4">
    <source>
        <dbReference type="PROSITE-ProRule" id="PRU00169"/>
    </source>
</evidence>
<dbReference type="SUPFAM" id="SSF52172">
    <property type="entry name" value="CheY-like"/>
    <property type="match status" value="1"/>
</dbReference>
<keyword evidence="3" id="KW-0804">Transcription</keyword>
<dbReference type="PROSITE" id="PS00622">
    <property type="entry name" value="HTH_LUXR_1"/>
    <property type="match status" value="1"/>
</dbReference>
<gene>
    <name evidence="7" type="ORF">M8013_21495</name>
</gene>
<dbReference type="SUPFAM" id="SSF46894">
    <property type="entry name" value="C-terminal effector domain of the bipartite response regulators"/>
    <property type="match status" value="1"/>
</dbReference>
<dbReference type="InterPro" id="IPR011006">
    <property type="entry name" value="CheY-like_superfamily"/>
</dbReference>
<dbReference type="GO" id="GO:0006355">
    <property type="term" value="P:regulation of DNA-templated transcription"/>
    <property type="evidence" value="ECO:0007669"/>
    <property type="project" value="InterPro"/>
</dbReference>
<dbReference type="PROSITE" id="PS50043">
    <property type="entry name" value="HTH_LUXR_2"/>
    <property type="match status" value="1"/>
</dbReference>
<name>A0A9J6QH46_9ENTR</name>
<evidence type="ECO:0000313" key="8">
    <source>
        <dbReference type="Proteomes" id="UP001061282"/>
    </source>
</evidence>
<keyword evidence="2" id="KW-0238">DNA-binding</keyword>
<protein>
    <submittedName>
        <fullName evidence="7">LuxR C-terminal-related transcriptional regulator</fullName>
    </submittedName>
</protein>
<dbReference type="InterPro" id="IPR001789">
    <property type="entry name" value="Sig_transdc_resp-reg_receiver"/>
</dbReference>
<comment type="caution">
    <text evidence="7">The sequence shown here is derived from an EMBL/GenBank/DDBJ whole genome shotgun (WGS) entry which is preliminary data.</text>
</comment>
<evidence type="ECO:0000259" key="6">
    <source>
        <dbReference type="PROSITE" id="PS50110"/>
    </source>
</evidence>
<dbReference type="InterPro" id="IPR000792">
    <property type="entry name" value="Tscrpt_reg_LuxR_C"/>
</dbReference>
<keyword evidence="1" id="KW-0805">Transcription regulation</keyword>
<dbReference type="PRINTS" id="PR00038">
    <property type="entry name" value="HTHLUXR"/>
</dbReference>
<keyword evidence="4" id="KW-0597">Phosphoprotein</keyword>
<evidence type="ECO:0000313" key="7">
    <source>
        <dbReference type="EMBL" id="MCU6671304.1"/>
    </source>
</evidence>
<organism evidence="7 8">
    <name type="scientific">Silvania confinis</name>
    <dbReference type="NCBI Taxonomy" id="2926470"/>
    <lineage>
        <taxon>Bacteria</taxon>
        <taxon>Pseudomonadati</taxon>
        <taxon>Pseudomonadota</taxon>
        <taxon>Gammaproteobacteria</taxon>
        <taxon>Enterobacterales</taxon>
        <taxon>Enterobacteriaceae</taxon>
        <taxon>Silvania</taxon>
    </lineage>
</organism>
<feature type="modified residue" description="4-aspartylphosphate" evidence="4">
    <location>
        <position position="55"/>
    </location>
</feature>
<dbReference type="PANTHER" id="PTHR44688:SF16">
    <property type="entry name" value="DNA-BINDING TRANSCRIPTIONAL ACTIVATOR DEVR_DOSR"/>
    <property type="match status" value="1"/>
</dbReference>
<dbReference type="Gene3D" id="1.10.10.10">
    <property type="entry name" value="Winged helix-like DNA-binding domain superfamily/Winged helix DNA-binding domain"/>
    <property type="match status" value="1"/>
</dbReference>
<dbReference type="GO" id="GO:0003677">
    <property type="term" value="F:DNA binding"/>
    <property type="evidence" value="ECO:0007669"/>
    <property type="project" value="UniProtKB-KW"/>
</dbReference>
<evidence type="ECO:0000256" key="2">
    <source>
        <dbReference type="ARBA" id="ARBA00023125"/>
    </source>
</evidence>
<dbReference type="RefSeq" id="WP_271269788.1">
    <property type="nucleotide sequence ID" value="NZ_JAMGZJ010000078.1"/>
</dbReference>